<evidence type="ECO:0000256" key="1">
    <source>
        <dbReference type="SAM" id="Phobius"/>
    </source>
</evidence>
<feature type="transmembrane region" description="Helical" evidence="1">
    <location>
        <begin position="76"/>
        <end position="94"/>
    </location>
</feature>
<evidence type="ECO:0000313" key="2">
    <source>
        <dbReference type="EMBL" id="SES33035.1"/>
    </source>
</evidence>
<dbReference type="RefSeq" id="WP_089925167.1">
    <property type="nucleotide sequence ID" value="NZ_FOFV01000022.1"/>
</dbReference>
<dbReference type="EMBL" id="FOFV01000022">
    <property type="protein sequence ID" value="SES33035.1"/>
    <property type="molecule type" value="Genomic_DNA"/>
</dbReference>
<feature type="transmembrane region" description="Helical" evidence="1">
    <location>
        <begin position="114"/>
        <end position="134"/>
    </location>
</feature>
<keyword evidence="1" id="KW-0812">Transmembrane</keyword>
<accession>A0A1H9WGR5</accession>
<dbReference type="Pfam" id="PF10002">
    <property type="entry name" value="DUF2243"/>
    <property type="match status" value="1"/>
</dbReference>
<name>A0A1H9WGR5_9PSEU</name>
<feature type="transmembrane region" description="Helical" evidence="1">
    <location>
        <begin position="7"/>
        <end position="31"/>
    </location>
</feature>
<keyword evidence="1" id="KW-1133">Transmembrane helix</keyword>
<dbReference type="Proteomes" id="UP000199503">
    <property type="component" value="Unassembled WGS sequence"/>
</dbReference>
<keyword evidence="3" id="KW-1185">Reference proteome</keyword>
<feature type="transmembrane region" description="Helical" evidence="1">
    <location>
        <begin position="51"/>
        <end position="69"/>
    </location>
</feature>
<organism evidence="2 3">
    <name type="scientific">Lentzea albida</name>
    <dbReference type="NCBI Taxonomy" id="65499"/>
    <lineage>
        <taxon>Bacteria</taxon>
        <taxon>Bacillati</taxon>
        <taxon>Actinomycetota</taxon>
        <taxon>Actinomycetes</taxon>
        <taxon>Pseudonocardiales</taxon>
        <taxon>Pseudonocardiaceae</taxon>
        <taxon>Lentzea</taxon>
    </lineage>
</organism>
<evidence type="ECO:0000313" key="3">
    <source>
        <dbReference type="Proteomes" id="UP000199503"/>
    </source>
</evidence>
<dbReference type="InterPro" id="IPR018719">
    <property type="entry name" value="DUF2243_membrane"/>
</dbReference>
<reference evidence="3" key="1">
    <citation type="submission" date="2016-10" db="EMBL/GenBank/DDBJ databases">
        <authorList>
            <person name="Varghese N."/>
            <person name="Submissions S."/>
        </authorList>
    </citation>
    <scope>NUCLEOTIDE SEQUENCE [LARGE SCALE GENOMIC DNA]</scope>
    <source>
        <strain evidence="3">DSM 44437</strain>
    </source>
</reference>
<keyword evidence="1" id="KW-0472">Membrane</keyword>
<gene>
    <name evidence="2" type="ORF">SAMN04488000_12281</name>
</gene>
<protein>
    <submittedName>
        <fullName evidence="2">Uncharacterized membrane protein</fullName>
    </submittedName>
</protein>
<sequence length="152" mass="16295">MRRVDRAALVLGLGVGGFVDGIVIHQLLGWHHMLSGWYPLDDVHLMMVGDGLFHLFCLLLVLAGIAMLNRRPPLRTAVLAGGMLTGWGVFNLVEGVVDHHLLGLHHVRHGADELIYDIAFLVVGVVLVVAGVLMSRSVRSADGSAGTGVVPR</sequence>
<proteinExistence type="predicted"/>
<dbReference type="AlphaFoldDB" id="A0A1H9WGR5"/>
<dbReference type="STRING" id="65499.SAMN04488000_12281"/>